<dbReference type="SUPFAM" id="SSF57756">
    <property type="entry name" value="Retrovirus zinc finger-like domains"/>
    <property type="match status" value="1"/>
</dbReference>
<dbReference type="InterPro" id="IPR001878">
    <property type="entry name" value="Znf_CCHC"/>
</dbReference>
<keyword evidence="8" id="KW-0862">Zinc</keyword>
<dbReference type="GO" id="GO:0004519">
    <property type="term" value="F:endonuclease activity"/>
    <property type="evidence" value="ECO:0007669"/>
    <property type="project" value="UniProtKB-KW"/>
</dbReference>
<evidence type="ECO:0000256" key="9">
    <source>
        <dbReference type="SAM" id="MobiDB-lite"/>
    </source>
</evidence>
<dbReference type="InterPro" id="IPR036875">
    <property type="entry name" value="Znf_CCHC_sf"/>
</dbReference>
<feature type="region of interest" description="Disordered" evidence="9">
    <location>
        <begin position="62"/>
        <end position="94"/>
    </location>
</feature>
<dbReference type="PANTHER" id="PTHR24559:SF444">
    <property type="entry name" value="REVERSE TRANSCRIPTASE DOMAIN-CONTAINING PROTEIN"/>
    <property type="match status" value="1"/>
</dbReference>
<evidence type="ECO:0000256" key="6">
    <source>
        <dbReference type="ARBA" id="ARBA00022801"/>
    </source>
</evidence>
<evidence type="ECO:0000256" key="3">
    <source>
        <dbReference type="ARBA" id="ARBA00022695"/>
    </source>
</evidence>
<evidence type="ECO:0000256" key="8">
    <source>
        <dbReference type="PROSITE-ProRule" id="PRU00047"/>
    </source>
</evidence>
<dbReference type="Proteomes" id="UP001634007">
    <property type="component" value="Unassembled WGS sequence"/>
</dbReference>
<keyword evidence="3" id="KW-0548">Nucleotidyltransferase</keyword>
<evidence type="ECO:0000256" key="4">
    <source>
        <dbReference type="ARBA" id="ARBA00022722"/>
    </source>
</evidence>
<dbReference type="Pfam" id="PF00078">
    <property type="entry name" value="RVT_1"/>
    <property type="match status" value="1"/>
</dbReference>
<gene>
    <name evidence="12" type="ORF">ACJRO7_007483</name>
</gene>
<keyword evidence="5" id="KW-0255">Endonuclease</keyword>
<evidence type="ECO:0000256" key="2">
    <source>
        <dbReference type="ARBA" id="ARBA00022679"/>
    </source>
</evidence>
<dbReference type="GO" id="GO:0008270">
    <property type="term" value="F:zinc ion binding"/>
    <property type="evidence" value="ECO:0007669"/>
    <property type="project" value="UniProtKB-KW"/>
</dbReference>
<name>A0ABD3IP45_EUCGL</name>
<accession>A0ABD3IP45</accession>
<dbReference type="InterPro" id="IPR043128">
    <property type="entry name" value="Rev_trsase/Diguanyl_cyclase"/>
</dbReference>
<keyword evidence="1" id="KW-0645">Protease</keyword>
<evidence type="ECO:0000256" key="7">
    <source>
        <dbReference type="ARBA" id="ARBA00022918"/>
    </source>
</evidence>
<dbReference type="PANTHER" id="PTHR24559">
    <property type="entry name" value="TRANSPOSON TY3-I GAG-POL POLYPROTEIN"/>
    <property type="match status" value="1"/>
</dbReference>
<feature type="domain" description="CCHC-type" evidence="10">
    <location>
        <begin position="46"/>
        <end position="61"/>
    </location>
</feature>
<keyword evidence="6" id="KW-0378">Hydrolase</keyword>
<dbReference type="PROSITE" id="PS50158">
    <property type="entry name" value="ZF_CCHC"/>
    <property type="match status" value="1"/>
</dbReference>
<evidence type="ECO:0000313" key="12">
    <source>
        <dbReference type="EMBL" id="KAL3715744.1"/>
    </source>
</evidence>
<keyword evidence="4" id="KW-0540">Nuclease</keyword>
<dbReference type="Gene3D" id="2.40.70.10">
    <property type="entry name" value="Acid Proteases"/>
    <property type="match status" value="1"/>
</dbReference>
<dbReference type="SUPFAM" id="SSF56672">
    <property type="entry name" value="DNA/RNA polymerases"/>
    <property type="match status" value="1"/>
</dbReference>
<dbReference type="InterPro" id="IPR000477">
    <property type="entry name" value="RT_dom"/>
</dbReference>
<dbReference type="SUPFAM" id="SSF50630">
    <property type="entry name" value="Acid proteases"/>
    <property type="match status" value="1"/>
</dbReference>
<dbReference type="InterPro" id="IPR043502">
    <property type="entry name" value="DNA/RNA_pol_sf"/>
</dbReference>
<keyword evidence="8" id="KW-0479">Metal-binding</keyword>
<dbReference type="PROSITE" id="PS50878">
    <property type="entry name" value="RT_POL"/>
    <property type="match status" value="1"/>
</dbReference>
<sequence>MVGRRYPVPPNRKGGVGKSALSNNGACRFCGKQHGSAPCYTRTGACYGCGQQGHQVKDCPRRSIGQQLPPPPPIGQNRGYVPPNAQQGEPVRPPARGRTYAITRGQAEDAPNVITGMVSLNDHPAYALFDPGATHSFIADRFIKLIGLNPKLLESVVSISTPLKDRILSTMGCPDCKLVIGEQEGRIDLIVLAMYDFDVIIGMDWLTKQRAKMDCYRKAIQFNPVESESFEFRGNRGGLSIALISSLEATRLLDEGCPSYLANVIDTTVEELRVEDIAVVQEFPDVFPKELPGLPPEREIEFVIELAPGTEPISKAPYRMALSELKELKVQLQELLDKGFIRPSASPRGAPVLFVKKKDGSLRLCIDYRQLNQMTIKNKYPLPRIDDLFDQLQGASIFSKIDLRTGYHQLRIRKEDIPKSAFRTRYGHYEFTVMPFGLTNAPAAFMDLMNRVFKEYLDQFVIVFIDDILVYSKSVEEHERHLRTVL</sequence>
<dbReference type="GO" id="GO:0003964">
    <property type="term" value="F:RNA-directed DNA polymerase activity"/>
    <property type="evidence" value="ECO:0007669"/>
    <property type="project" value="UniProtKB-KW"/>
</dbReference>
<evidence type="ECO:0000259" key="11">
    <source>
        <dbReference type="PROSITE" id="PS50878"/>
    </source>
</evidence>
<dbReference type="Gene3D" id="3.30.70.270">
    <property type="match status" value="1"/>
</dbReference>
<evidence type="ECO:0000256" key="5">
    <source>
        <dbReference type="ARBA" id="ARBA00022759"/>
    </source>
</evidence>
<proteinExistence type="predicted"/>
<keyword evidence="2" id="KW-0808">Transferase</keyword>
<protein>
    <recommendedName>
        <fullName evidence="14">Reverse transcriptase</fullName>
    </recommendedName>
</protein>
<dbReference type="FunFam" id="3.10.10.10:FF:000007">
    <property type="entry name" value="Retrovirus-related Pol polyprotein from transposon 17.6-like Protein"/>
    <property type="match status" value="1"/>
</dbReference>
<dbReference type="InterPro" id="IPR021109">
    <property type="entry name" value="Peptidase_aspartic_dom_sf"/>
</dbReference>
<evidence type="ECO:0000259" key="10">
    <source>
        <dbReference type="PROSITE" id="PS50158"/>
    </source>
</evidence>
<dbReference type="GO" id="GO:0006508">
    <property type="term" value="P:proteolysis"/>
    <property type="evidence" value="ECO:0007669"/>
    <property type="project" value="UniProtKB-KW"/>
</dbReference>
<dbReference type="GO" id="GO:0008233">
    <property type="term" value="F:peptidase activity"/>
    <property type="evidence" value="ECO:0007669"/>
    <property type="project" value="UniProtKB-KW"/>
</dbReference>
<evidence type="ECO:0000313" key="13">
    <source>
        <dbReference type="Proteomes" id="UP001634007"/>
    </source>
</evidence>
<evidence type="ECO:0000256" key="1">
    <source>
        <dbReference type="ARBA" id="ARBA00022670"/>
    </source>
</evidence>
<dbReference type="InterPro" id="IPR053134">
    <property type="entry name" value="RNA-dir_DNA_polymerase"/>
</dbReference>
<dbReference type="AlphaFoldDB" id="A0ABD3IP45"/>
<keyword evidence="13" id="KW-1185">Reference proteome</keyword>
<organism evidence="12 13">
    <name type="scientific">Eucalyptus globulus</name>
    <name type="common">Tasmanian blue gum</name>
    <dbReference type="NCBI Taxonomy" id="34317"/>
    <lineage>
        <taxon>Eukaryota</taxon>
        <taxon>Viridiplantae</taxon>
        <taxon>Streptophyta</taxon>
        <taxon>Embryophyta</taxon>
        <taxon>Tracheophyta</taxon>
        <taxon>Spermatophyta</taxon>
        <taxon>Magnoliopsida</taxon>
        <taxon>eudicotyledons</taxon>
        <taxon>Gunneridae</taxon>
        <taxon>Pentapetalae</taxon>
        <taxon>rosids</taxon>
        <taxon>malvids</taxon>
        <taxon>Myrtales</taxon>
        <taxon>Myrtaceae</taxon>
        <taxon>Myrtoideae</taxon>
        <taxon>Eucalypteae</taxon>
        <taxon>Eucalyptus</taxon>
    </lineage>
</organism>
<keyword evidence="8" id="KW-0863">Zinc-finger</keyword>
<dbReference type="CDD" id="cd00303">
    <property type="entry name" value="retropepsin_like"/>
    <property type="match status" value="1"/>
</dbReference>
<evidence type="ECO:0008006" key="14">
    <source>
        <dbReference type="Google" id="ProtNLM"/>
    </source>
</evidence>
<dbReference type="SMART" id="SM00343">
    <property type="entry name" value="ZnF_C2HC"/>
    <property type="match status" value="1"/>
</dbReference>
<feature type="domain" description="Reverse transcriptase" evidence="11">
    <location>
        <begin position="336"/>
        <end position="486"/>
    </location>
</feature>
<dbReference type="Pfam" id="PF08284">
    <property type="entry name" value="RVP_2"/>
    <property type="match status" value="1"/>
</dbReference>
<dbReference type="CDD" id="cd01647">
    <property type="entry name" value="RT_LTR"/>
    <property type="match status" value="1"/>
</dbReference>
<reference evidence="12 13" key="1">
    <citation type="submission" date="2024-11" db="EMBL/GenBank/DDBJ databases">
        <title>Chromosome-level genome assembly of Eucalyptus globulus Labill. provides insights into its genome evolution.</title>
        <authorList>
            <person name="Li X."/>
        </authorList>
    </citation>
    <scope>NUCLEOTIDE SEQUENCE [LARGE SCALE GENOMIC DNA]</scope>
    <source>
        <strain evidence="12">CL2024</strain>
        <tissue evidence="12">Fresh tender leaves</tissue>
    </source>
</reference>
<keyword evidence="7" id="KW-0695">RNA-directed DNA polymerase</keyword>
<dbReference type="Gene3D" id="4.10.60.10">
    <property type="entry name" value="Zinc finger, CCHC-type"/>
    <property type="match status" value="1"/>
</dbReference>
<comment type="caution">
    <text evidence="12">The sequence shown here is derived from an EMBL/GenBank/DDBJ whole genome shotgun (WGS) entry which is preliminary data.</text>
</comment>
<dbReference type="Gene3D" id="3.10.10.10">
    <property type="entry name" value="HIV Type 1 Reverse Transcriptase, subunit A, domain 1"/>
    <property type="match status" value="1"/>
</dbReference>
<dbReference type="EMBL" id="JBJKBG010000011">
    <property type="protein sequence ID" value="KAL3715744.1"/>
    <property type="molecule type" value="Genomic_DNA"/>
</dbReference>